<keyword evidence="4" id="KW-1185">Reference proteome</keyword>
<keyword evidence="2" id="KW-0812">Transmembrane</keyword>
<keyword evidence="2" id="KW-1133">Transmembrane helix</keyword>
<comment type="caution">
    <text evidence="3">The sequence shown here is derived from an EMBL/GenBank/DDBJ whole genome shotgun (WGS) entry which is preliminary data.</text>
</comment>
<feature type="transmembrane region" description="Helical" evidence="2">
    <location>
        <begin position="116"/>
        <end position="136"/>
    </location>
</feature>
<sequence length="230" mass="24233">MSNGLRHFLGLLVGILATPLLAAGLAWAPHWSAEAGLGHDPAAVVPGPSWLVPVTVLALVGLLLGLLTGSRLSPLAALLPGLVIGAVGFIETAELPHPVPAVADLLTVEWAEEQPWFSWGPVLALVGAALFISALAPSRWRRRLREEDFDYDDDPYGGYAPPPARPGTGGTPPEADESTRTMSWDADGMPPRYHVSDPQGRQPPSAGSAGWNDPHGDTPPPRWPDRGSGP</sequence>
<evidence type="ECO:0000313" key="4">
    <source>
        <dbReference type="Proteomes" id="UP000031675"/>
    </source>
</evidence>
<organism evidence="3 4">
    <name type="scientific">Streptomonospora alba</name>
    <dbReference type="NCBI Taxonomy" id="183763"/>
    <lineage>
        <taxon>Bacteria</taxon>
        <taxon>Bacillati</taxon>
        <taxon>Actinomycetota</taxon>
        <taxon>Actinomycetes</taxon>
        <taxon>Streptosporangiales</taxon>
        <taxon>Nocardiopsidaceae</taxon>
        <taxon>Streptomonospora</taxon>
    </lineage>
</organism>
<keyword evidence="2" id="KW-0472">Membrane</keyword>
<name>A0A0C2FCZ1_9ACTN</name>
<accession>A0A0C2FCZ1</accession>
<dbReference type="Proteomes" id="UP000031675">
    <property type="component" value="Unassembled WGS sequence"/>
</dbReference>
<reference evidence="4" key="1">
    <citation type="journal article" date="2015" name="Chem. Biol.">
        <title>Structure, bioactivity, and resistance mechanism of streptomonomicin, an unusual lasso Peptide from an understudied halophilic actinomycete.</title>
        <authorList>
            <person name="Metelev M."/>
            <person name="Tietz J.I."/>
            <person name="Melby J.O."/>
            <person name="Blair P.M."/>
            <person name="Zhu L."/>
            <person name="Livnat I."/>
            <person name="Severinov K."/>
            <person name="Mitchell D.A."/>
        </authorList>
    </citation>
    <scope>NUCLEOTIDE SEQUENCE [LARGE SCALE GENOMIC DNA]</scope>
    <source>
        <strain evidence="4">YIM 90003</strain>
    </source>
</reference>
<evidence type="ECO:0000256" key="2">
    <source>
        <dbReference type="SAM" id="Phobius"/>
    </source>
</evidence>
<evidence type="ECO:0000313" key="3">
    <source>
        <dbReference type="EMBL" id="KIH97029.1"/>
    </source>
</evidence>
<feature type="transmembrane region" description="Helical" evidence="2">
    <location>
        <begin position="50"/>
        <end position="68"/>
    </location>
</feature>
<dbReference type="AlphaFoldDB" id="A0A0C2FCZ1"/>
<dbReference type="RefSeq" id="WP_040276177.1">
    <property type="nucleotide sequence ID" value="NZ_JROO01000044.1"/>
</dbReference>
<feature type="region of interest" description="Disordered" evidence="1">
    <location>
        <begin position="151"/>
        <end position="230"/>
    </location>
</feature>
<dbReference type="OrthoDB" id="3429255at2"/>
<proteinExistence type="predicted"/>
<dbReference type="STRING" id="183763.LP52_21535"/>
<evidence type="ECO:0000256" key="1">
    <source>
        <dbReference type="SAM" id="MobiDB-lite"/>
    </source>
</evidence>
<dbReference type="EMBL" id="JROO01000044">
    <property type="protein sequence ID" value="KIH97029.1"/>
    <property type="molecule type" value="Genomic_DNA"/>
</dbReference>
<protein>
    <submittedName>
        <fullName evidence="3">Uncharacterized protein</fullName>
    </submittedName>
</protein>
<feature type="transmembrane region" description="Helical" evidence="2">
    <location>
        <begin position="75"/>
        <end position="96"/>
    </location>
</feature>
<gene>
    <name evidence="3" type="ORF">LP52_21535</name>
</gene>